<dbReference type="EMBL" id="UOEH01000440">
    <property type="protein sequence ID" value="VAW04564.1"/>
    <property type="molecule type" value="Genomic_DNA"/>
</dbReference>
<gene>
    <name evidence="1" type="ORF">MNBD_ALPHA05-533</name>
</gene>
<evidence type="ECO:0000313" key="1">
    <source>
        <dbReference type="EMBL" id="VAW04564.1"/>
    </source>
</evidence>
<sequence>MIVRLWHGRTKLSDGDAYEQFMKDRAAPDYGSVAGLQKIYFLRRNEGDIAHFLLITHWDDMNAVIRFAGDDPDKAKYYPEDDRYLLEKEEHSQNYEVFFSQ</sequence>
<name>A0A3B0T6U1_9ZZZZ</name>
<dbReference type="AlphaFoldDB" id="A0A3B0T6U1"/>
<proteinExistence type="predicted"/>
<evidence type="ECO:0008006" key="2">
    <source>
        <dbReference type="Google" id="ProtNLM"/>
    </source>
</evidence>
<protein>
    <recommendedName>
        <fullName evidence="2">Antibiotic biosynthesis monooxygenase</fullName>
    </recommendedName>
</protein>
<reference evidence="1" key="1">
    <citation type="submission" date="2018-06" db="EMBL/GenBank/DDBJ databases">
        <authorList>
            <person name="Zhirakovskaya E."/>
        </authorList>
    </citation>
    <scope>NUCLEOTIDE SEQUENCE</scope>
</reference>
<accession>A0A3B0T6U1</accession>
<organism evidence="1">
    <name type="scientific">hydrothermal vent metagenome</name>
    <dbReference type="NCBI Taxonomy" id="652676"/>
    <lineage>
        <taxon>unclassified sequences</taxon>
        <taxon>metagenomes</taxon>
        <taxon>ecological metagenomes</taxon>
    </lineage>
</organism>